<dbReference type="PANTHER" id="PTHR33048">
    <property type="entry name" value="PTH11-LIKE INTEGRAL MEMBRANE PROTEIN (AFU_ORTHOLOGUE AFUA_5G11245)"/>
    <property type="match status" value="1"/>
</dbReference>
<feature type="transmembrane region" description="Helical" evidence="15">
    <location>
        <begin position="201"/>
        <end position="222"/>
    </location>
</feature>
<evidence type="ECO:0000256" key="2">
    <source>
        <dbReference type="ARBA" id="ARBA00004589"/>
    </source>
</evidence>
<dbReference type="InterPro" id="IPR049326">
    <property type="entry name" value="Rhodopsin_dom_fungi"/>
</dbReference>
<evidence type="ECO:0000256" key="13">
    <source>
        <dbReference type="ARBA" id="ARBA00038359"/>
    </source>
</evidence>
<feature type="transmembrane region" description="Helical" evidence="15">
    <location>
        <begin position="98"/>
        <end position="116"/>
    </location>
</feature>
<dbReference type="OrthoDB" id="2496787at2759"/>
<dbReference type="GO" id="GO:0098552">
    <property type="term" value="C:side of membrane"/>
    <property type="evidence" value="ECO:0007669"/>
    <property type="project" value="UniProtKB-KW"/>
</dbReference>
<evidence type="ECO:0000256" key="9">
    <source>
        <dbReference type="ARBA" id="ARBA00022989"/>
    </source>
</evidence>
<dbReference type="HOGENOM" id="CLU_028200_6_3_1"/>
<comment type="caution">
    <text evidence="14">Lacks conserved residue(s) required for the propagation of feature annotation.</text>
</comment>
<evidence type="ECO:0000256" key="16">
    <source>
        <dbReference type="SAM" id="SignalP"/>
    </source>
</evidence>
<feature type="disulfide bond" evidence="14">
    <location>
        <begin position="55"/>
        <end position="88"/>
    </location>
</feature>
<feature type="transmembrane region" description="Helical" evidence="15">
    <location>
        <begin position="229"/>
        <end position="251"/>
    </location>
</feature>
<keyword evidence="5" id="KW-0964">Secreted</keyword>
<feature type="transmembrane region" description="Helical" evidence="15">
    <location>
        <begin position="137"/>
        <end position="158"/>
    </location>
</feature>
<evidence type="ECO:0000256" key="14">
    <source>
        <dbReference type="PROSITE-ProRule" id="PRU01356"/>
    </source>
</evidence>
<evidence type="ECO:0000256" key="6">
    <source>
        <dbReference type="ARBA" id="ARBA00022622"/>
    </source>
</evidence>
<sequence length="441" mass="48303">MRLSRVIGVAAVFFSVAAASSLQELAAVMPKCALECFPTALKASSCAPTNQTCICTNPILTETLTKCVTVSCTIRESLTTKNVTSQACHAPIRDRTKAVSITGVAGGAIALLAYILRMIARLPCMGGKLGLDDWTMTGTIILSCMLTAISPVLANYGLGKDMWTLPFHNITMILYVRCPIHPVGTRATATDKNQLYFWDELIYLSILPLTKISILCFYLRVFPRKEFRIATYVVIALNVGYLISFVLISVFQCSPLRGAWEHWDGSGDYKCNNINAQGWCAAIFNMILDIIVMALPLRELYQLNLSIRKKLYVMCMFSLGIFVTLVSILRLESLIHFASTQNLTWDYVPIGYWSTVECHVGIVCACLPAIRALLRRVSPSIFGDTAATGGSSSRRYGSRSLGNGSGLDGKVSVRVKGGHSDFVPLNNLDNSSQVNLTHHTT</sequence>
<keyword evidence="7 15" id="KW-0812">Transmembrane</keyword>
<organism evidence="18 19">
    <name type="scientific">Aspergillus terreus (strain NIH 2624 / FGSC A1156)</name>
    <dbReference type="NCBI Taxonomy" id="341663"/>
    <lineage>
        <taxon>Eukaryota</taxon>
        <taxon>Fungi</taxon>
        <taxon>Dikarya</taxon>
        <taxon>Ascomycota</taxon>
        <taxon>Pezizomycotina</taxon>
        <taxon>Eurotiomycetes</taxon>
        <taxon>Eurotiomycetidae</taxon>
        <taxon>Eurotiales</taxon>
        <taxon>Aspergillaceae</taxon>
        <taxon>Aspergillus</taxon>
        <taxon>Aspergillus subgen. Circumdati</taxon>
    </lineage>
</organism>
<evidence type="ECO:0000256" key="5">
    <source>
        <dbReference type="ARBA" id="ARBA00022525"/>
    </source>
</evidence>
<dbReference type="RefSeq" id="XP_001210572.1">
    <property type="nucleotide sequence ID" value="XM_001210572.1"/>
</dbReference>
<evidence type="ECO:0000256" key="8">
    <source>
        <dbReference type="ARBA" id="ARBA00022729"/>
    </source>
</evidence>
<keyword evidence="6" id="KW-0336">GPI-anchor</keyword>
<dbReference type="InterPro" id="IPR008427">
    <property type="entry name" value="Extracellular_membr_CFEM_dom"/>
</dbReference>
<evidence type="ECO:0000313" key="19">
    <source>
        <dbReference type="Proteomes" id="UP000007963"/>
    </source>
</evidence>
<dbReference type="STRING" id="341663.Q0D0P8"/>
<name>Q0D0P8_ASPTN</name>
<feature type="chain" id="PRO_5004170862" description="CFEM domain-containing protein" evidence="16">
    <location>
        <begin position="20"/>
        <end position="441"/>
    </location>
</feature>
<keyword evidence="9 15" id="KW-1133">Transmembrane helix</keyword>
<dbReference type="OMA" id="DYVEMGY"/>
<protein>
    <recommendedName>
        <fullName evidence="17">CFEM domain-containing protein</fullName>
    </recommendedName>
</protein>
<evidence type="ECO:0000313" key="18">
    <source>
        <dbReference type="EMBL" id="EAU39132.1"/>
    </source>
</evidence>
<feature type="disulfide bond" evidence="14">
    <location>
        <begin position="36"/>
        <end position="67"/>
    </location>
</feature>
<feature type="disulfide bond" evidence="14">
    <location>
        <begin position="32"/>
        <end position="72"/>
    </location>
</feature>
<feature type="transmembrane region" description="Helical" evidence="15">
    <location>
        <begin position="310"/>
        <end position="330"/>
    </location>
</feature>
<reference evidence="19" key="1">
    <citation type="submission" date="2005-09" db="EMBL/GenBank/DDBJ databases">
        <title>Annotation of the Aspergillus terreus NIH2624 genome.</title>
        <authorList>
            <person name="Birren B.W."/>
            <person name="Lander E.S."/>
            <person name="Galagan J.E."/>
            <person name="Nusbaum C."/>
            <person name="Devon K."/>
            <person name="Henn M."/>
            <person name="Ma L.-J."/>
            <person name="Jaffe D.B."/>
            <person name="Butler J."/>
            <person name="Alvarez P."/>
            <person name="Gnerre S."/>
            <person name="Grabherr M."/>
            <person name="Kleber M."/>
            <person name="Mauceli E.W."/>
            <person name="Brockman W."/>
            <person name="Rounsley S."/>
            <person name="Young S.K."/>
            <person name="LaButti K."/>
            <person name="Pushparaj V."/>
            <person name="DeCaprio D."/>
            <person name="Crawford M."/>
            <person name="Koehrsen M."/>
            <person name="Engels R."/>
            <person name="Montgomery P."/>
            <person name="Pearson M."/>
            <person name="Howarth C."/>
            <person name="Larson L."/>
            <person name="Luoma S."/>
            <person name="White J."/>
            <person name="Alvarado L."/>
            <person name="Kodira C.D."/>
            <person name="Zeng Q."/>
            <person name="Oleary S."/>
            <person name="Yandava C."/>
            <person name="Denning D.W."/>
            <person name="Nierman W.C."/>
            <person name="Milne T."/>
            <person name="Madden K."/>
        </authorList>
    </citation>
    <scope>NUCLEOTIDE SEQUENCE [LARGE SCALE GENOMIC DNA]</scope>
    <source>
        <strain evidence="19">NIH 2624 / FGSC A1156</strain>
    </source>
</reference>
<accession>Q0D0P8</accession>
<feature type="transmembrane region" description="Helical" evidence="15">
    <location>
        <begin position="276"/>
        <end position="298"/>
    </location>
</feature>
<dbReference type="EMBL" id="CH476594">
    <property type="protein sequence ID" value="EAU39132.1"/>
    <property type="molecule type" value="Genomic_DNA"/>
</dbReference>
<dbReference type="GO" id="GO:0005576">
    <property type="term" value="C:extracellular region"/>
    <property type="evidence" value="ECO:0007669"/>
    <property type="project" value="UniProtKB-SubCell"/>
</dbReference>
<feature type="domain" description="CFEM" evidence="17">
    <location>
        <begin position="4"/>
        <end position="115"/>
    </location>
</feature>
<feature type="signal peptide" evidence="16">
    <location>
        <begin position="1"/>
        <end position="19"/>
    </location>
</feature>
<keyword evidence="8 16" id="KW-0732">Signal</keyword>
<dbReference type="PANTHER" id="PTHR33048:SF160">
    <property type="entry name" value="SAT4 FAMILY MEMBRANE PROTEIN"/>
    <property type="match status" value="1"/>
</dbReference>
<keyword evidence="12" id="KW-0449">Lipoprotein</keyword>
<dbReference type="VEuPathDB" id="FungiDB:ATEG_00486"/>
<evidence type="ECO:0000256" key="11">
    <source>
        <dbReference type="ARBA" id="ARBA00023157"/>
    </source>
</evidence>
<dbReference type="eggNOG" id="ENOG502SM6F">
    <property type="taxonomic scope" value="Eukaryota"/>
</dbReference>
<feature type="disulfide bond" evidence="14">
    <location>
        <begin position="46"/>
        <end position="53"/>
    </location>
</feature>
<dbReference type="Pfam" id="PF05730">
    <property type="entry name" value="CFEM"/>
    <property type="match status" value="1"/>
</dbReference>
<evidence type="ECO:0000256" key="3">
    <source>
        <dbReference type="ARBA" id="ARBA00004613"/>
    </source>
</evidence>
<evidence type="ECO:0000256" key="10">
    <source>
        <dbReference type="ARBA" id="ARBA00023136"/>
    </source>
</evidence>
<dbReference type="GeneID" id="4355240"/>
<evidence type="ECO:0000256" key="15">
    <source>
        <dbReference type="SAM" id="Phobius"/>
    </source>
</evidence>
<dbReference type="PROSITE" id="PS52012">
    <property type="entry name" value="CFEM"/>
    <property type="match status" value="1"/>
</dbReference>
<evidence type="ECO:0000256" key="4">
    <source>
        <dbReference type="ARBA" id="ARBA00010031"/>
    </source>
</evidence>
<dbReference type="SMART" id="SM00747">
    <property type="entry name" value="CFEM"/>
    <property type="match status" value="1"/>
</dbReference>
<keyword evidence="6" id="KW-0325">Glycoprotein</keyword>
<comment type="subcellular location">
    <subcellularLocation>
        <location evidence="2">Membrane</location>
        <topology evidence="2">Lipid-anchor</topology>
        <topology evidence="2">GPI-anchor</topology>
    </subcellularLocation>
    <subcellularLocation>
        <location evidence="1">Membrane</location>
        <topology evidence="1">Multi-pass membrane protein</topology>
    </subcellularLocation>
    <subcellularLocation>
        <location evidence="3">Secreted</location>
    </subcellularLocation>
</comment>
<evidence type="ECO:0000259" key="17">
    <source>
        <dbReference type="PROSITE" id="PS52012"/>
    </source>
</evidence>
<comment type="similarity">
    <text evidence="13">Belongs to the SAT4 family.</text>
</comment>
<comment type="similarity">
    <text evidence="4">Belongs to the RBT5 family.</text>
</comment>
<evidence type="ECO:0000256" key="1">
    <source>
        <dbReference type="ARBA" id="ARBA00004141"/>
    </source>
</evidence>
<evidence type="ECO:0000256" key="7">
    <source>
        <dbReference type="ARBA" id="ARBA00022692"/>
    </source>
</evidence>
<keyword evidence="10 15" id="KW-0472">Membrane</keyword>
<dbReference type="AlphaFoldDB" id="Q0D0P8"/>
<proteinExistence type="inferred from homology"/>
<dbReference type="Pfam" id="PF20684">
    <property type="entry name" value="Fung_rhodopsin"/>
    <property type="match status" value="1"/>
</dbReference>
<dbReference type="Proteomes" id="UP000007963">
    <property type="component" value="Unassembled WGS sequence"/>
</dbReference>
<evidence type="ECO:0000256" key="12">
    <source>
        <dbReference type="ARBA" id="ARBA00023288"/>
    </source>
</evidence>
<dbReference type="InterPro" id="IPR052337">
    <property type="entry name" value="SAT4-like"/>
</dbReference>
<keyword evidence="11 14" id="KW-1015">Disulfide bond</keyword>
<gene>
    <name evidence="18" type="ORF">ATEG_00486</name>
</gene>